<dbReference type="EMBL" id="QXFW01002004">
    <property type="protein sequence ID" value="KAE8983175.1"/>
    <property type="molecule type" value="Genomic_DNA"/>
</dbReference>
<reference evidence="1 2" key="1">
    <citation type="submission" date="2018-09" db="EMBL/GenBank/DDBJ databases">
        <title>Genomic investigation of the strawberry pathogen Phytophthora fragariae indicates pathogenicity is determined by transcriptional variation in three key races.</title>
        <authorList>
            <person name="Adams T.M."/>
            <person name="Armitage A.D."/>
            <person name="Sobczyk M.K."/>
            <person name="Bates H.J."/>
            <person name="Dunwell J.M."/>
            <person name="Nellist C.F."/>
            <person name="Harrison R.J."/>
        </authorList>
    </citation>
    <scope>NUCLEOTIDE SEQUENCE [LARGE SCALE GENOMIC DNA]</scope>
    <source>
        <strain evidence="1 2">SCRP245</strain>
    </source>
</reference>
<dbReference type="AlphaFoldDB" id="A0A6A3IRN2"/>
<proteinExistence type="predicted"/>
<protein>
    <submittedName>
        <fullName evidence="1">Uncharacterized protein</fullName>
    </submittedName>
</protein>
<name>A0A6A3IRN2_9STRA</name>
<accession>A0A6A3IRN2</accession>
<evidence type="ECO:0000313" key="2">
    <source>
        <dbReference type="Proteomes" id="UP000460718"/>
    </source>
</evidence>
<sequence length="186" mass="19534">MIGAASPVLMWCCTFTFANGGHPSFFSIISAYWRNSAMNRSLSFGSMSPICKLASLVSGAASSIRNVETHFATLALSSSPFTSKIFIVSSVGTHVPKAALAGNFSRLPSIFRTATRTMPSCTVSSVGAINKWRLLLAFGTKMPVVPSAASTVTRTTLCVLVASLIVLASRTVACRCSPACCKVVTP</sequence>
<gene>
    <name evidence="1" type="ORF">PF011_g21302</name>
</gene>
<evidence type="ECO:0000313" key="1">
    <source>
        <dbReference type="EMBL" id="KAE8983175.1"/>
    </source>
</evidence>
<organism evidence="1 2">
    <name type="scientific">Phytophthora fragariae</name>
    <dbReference type="NCBI Taxonomy" id="53985"/>
    <lineage>
        <taxon>Eukaryota</taxon>
        <taxon>Sar</taxon>
        <taxon>Stramenopiles</taxon>
        <taxon>Oomycota</taxon>
        <taxon>Peronosporomycetes</taxon>
        <taxon>Peronosporales</taxon>
        <taxon>Peronosporaceae</taxon>
        <taxon>Phytophthora</taxon>
    </lineage>
</organism>
<dbReference type="Proteomes" id="UP000460718">
    <property type="component" value="Unassembled WGS sequence"/>
</dbReference>
<comment type="caution">
    <text evidence="1">The sequence shown here is derived from an EMBL/GenBank/DDBJ whole genome shotgun (WGS) entry which is preliminary data.</text>
</comment>